<evidence type="ECO:0000256" key="6">
    <source>
        <dbReference type="ARBA" id="ARBA00023136"/>
    </source>
</evidence>
<evidence type="ECO:0000313" key="9">
    <source>
        <dbReference type="Proteomes" id="UP000248330"/>
    </source>
</evidence>
<keyword evidence="3" id="KW-0997">Cell inner membrane</keyword>
<feature type="transmembrane region" description="Helical" evidence="7">
    <location>
        <begin position="145"/>
        <end position="166"/>
    </location>
</feature>
<feature type="transmembrane region" description="Helical" evidence="7">
    <location>
        <begin position="172"/>
        <end position="191"/>
    </location>
</feature>
<dbReference type="OrthoDB" id="9800207at2"/>
<organism evidence="8 9">
    <name type="scientific">Sinimarinibacterium flocculans</name>
    <dbReference type="NCBI Taxonomy" id="985250"/>
    <lineage>
        <taxon>Bacteria</taxon>
        <taxon>Pseudomonadati</taxon>
        <taxon>Pseudomonadota</taxon>
        <taxon>Gammaproteobacteria</taxon>
        <taxon>Nevskiales</taxon>
        <taxon>Nevskiaceae</taxon>
        <taxon>Sinimarinibacterium</taxon>
    </lineage>
</organism>
<name>A0A318EDX7_9GAMM</name>
<sequence length="213" mass="23528">MSAVISARELGLLRCHACGAVYRAAAPGLRCHCRRCGVRLHQRKADSLSRTWALLIAAAILYLPANLIPIMKTSTLLEERWDTILSGVIALWQKGSPEIAVIVFVASIVVPLAKIAVLALLLVTAQRRSAWRQAERARLYRFIEFIGYWSMLDVFVVALLVGLVHFRGLADVQPGGGAVAFAAVVVLTMMASKSFDPRLIWDSEPPRRVRREA</sequence>
<keyword evidence="9" id="KW-1185">Reference proteome</keyword>
<dbReference type="PANTHER" id="PTHR30462">
    <property type="entry name" value="INTERMEMBRANE TRANSPORT PROTEIN PQIB-RELATED"/>
    <property type="match status" value="1"/>
</dbReference>
<reference evidence="8 9" key="1">
    <citation type="submission" date="2018-04" db="EMBL/GenBank/DDBJ databases">
        <title>Genomic Encyclopedia of Type Strains, Phase IV (KMG-IV): sequencing the most valuable type-strain genomes for metagenomic binning, comparative biology and taxonomic classification.</title>
        <authorList>
            <person name="Goeker M."/>
        </authorList>
    </citation>
    <scope>NUCLEOTIDE SEQUENCE [LARGE SCALE GENOMIC DNA]</scope>
    <source>
        <strain evidence="8 9">DSM 104150</strain>
    </source>
</reference>
<dbReference type="GO" id="GO:0005886">
    <property type="term" value="C:plasma membrane"/>
    <property type="evidence" value="ECO:0007669"/>
    <property type="project" value="UniProtKB-SubCell"/>
</dbReference>
<feature type="transmembrane region" description="Helical" evidence="7">
    <location>
        <begin position="99"/>
        <end position="124"/>
    </location>
</feature>
<evidence type="ECO:0000256" key="7">
    <source>
        <dbReference type="SAM" id="Phobius"/>
    </source>
</evidence>
<evidence type="ECO:0000256" key="3">
    <source>
        <dbReference type="ARBA" id="ARBA00022519"/>
    </source>
</evidence>
<evidence type="ECO:0000256" key="2">
    <source>
        <dbReference type="ARBA" id="ARBA00022475"/>
    </source>
</evidence>
<keyword evidence="5 7" id="KW-1133">Transmembrane helix</keyword>
<dbReference type="AlphaFoldDB" id="A0A318EDX7"/>
<keyword evidence="4 7" id="KW-0812">Transmembrane</keyword>
<proteinExistence type="predicted"/>
<protein>
    <submittedName>
        <fullName evidence="8">Paraquat-inducible protein A</fullName>
    </submittedName>
</protein>
<dbReference type="RefSeq" id="WP_110264892.1">
    <property type="nucleotide sequence ID" value="NZ_CAKZQT010000022.1"/>
</dbReference>
<comment type="caution">
    <text evidence="8">The sequence shown here is derived from an EMBL/GenBank/DDBJ whole genome shotgun (WGS) entry which is preliminary data.</text>
</comment>
<evidence type="ECO:0000256" key="5">
    <source>
        <dbReference type="ARBA" id="ARBA00022989"/>
    </source>
</evidence>
<accession>A0A318EDX7</accession>
<feature type="transmembrane region" description="Helical" evidence="7">
    <location>
        <begin position="52"/>
        <end position="71"/>
    </location>
</feature>
<evidence type="ECO:0000313" key="8">
    <source>
        <dbReference type="EMBL" id="PXV68389.1"/>
    </source>
</evidence>
<dbReference type="Pfam" id="PF04403">
    <property type="entry name" value="PqiA"/>
    <property type="match status" value="1"/>
</dbReference>
<dbReference type="InterPro" id="IPR007498">
    <property type="entry name" value="PqiA-like"/>
</dbReference>
<gene>
    <name evidence="8" type="ORF">C8D93_10484</name>
</gene>
<dbReference type="InterPro" id="IPR051800">
    <property type="entry name" value="PqiA-PqiB_transport"/>
</dbReference>
<evidence type="ECO:0000256" key="1">
    <source>
        <dbReference type="ARBA" id="ARBA00004533"/>
    </source>
</evidence>
<dbReference type="Proteomes" id="UP000248330">
    <property type="component" value="Unassembled WGS sequence"/>
</dbReference>
<dbReference type="PANTHER" id="PTHR30462:SF3">
    <property type="entry name" value="INTERMEMBRANE TRANSPORT PROTEIN PQIA"/>
    <property type="match status" value="1"/>
</dbReference>
<keyword evidence="2" id="KW-1003">Cell membrane</keyword>
<dbReference type="EMBL" id="QICN01000004">
    <property type="protein sequence ID" value="PXV68389.1"/>
    <property type="molecule type" value="Genomic_DNA"/>
</dbReference>
<comment type="subcellular location">
    <subcellularLocation>
        <location evidence="1">Cell inner membrane</location>
    </subcellularLocation>
</comment>
<keyword evidence="6 7" id="KW-0472">Membrane</keyword>
<evidence type="ECO:0000256" key="4">
    <source>
        <dbReference type="ARBA" id="ARBA00022692"/>
    </source>
</evidence>